<dbReference type="InterPro" id="IPR056770">
    <property type="entry name" value="Piezo_THU9_anchor"/>
</dbReference>
<feature type="transmembrane region" description="Helical" evidence="11">
    <location>
        <begin position="253"/>
        <end position="270"/>
    </location>
</feature>
<keyword evidence="5 11" id="KW-0812">Transmembrane</keyword>
<evidence type="ECO:0000259" key="16">
    <source>
        <dbReference type="Pfam" id="PF24874"/>
    </source>
</evidence>
<feature type="transmembrane region" description="Helical" evidence="11">
    <location>
        <begin position="2403"/>
        <end position="2426"/>
    </location>
</feature>
<evidence type="ECO:0000256" key="4">
    <source>
        <dbReference type="ARBA" id="ARBA00022475"/>
    </source>
</evidence>
<feature type="transmembrane region" description="Helical" evidence="11">
    <location>
        <begin position="224"/>
        <end position="241"/>
    </location>
</feature>
<feature type="transmembrane region" description="Helical" evidence="11">
    <location>
        <begin position="40"/>
        <end position="61"/>
    </location>
</feature>
<dbReference type="Proteomes" id="UP001652622">
    <property type="component" value="Unplaced"/>
</dbReference>
<feature type="transmembrane region" description="Helical" evidence="11">
    <location>
        <begin position="557"/>
        <end position="575"/>
    </location>
</feature>
<feature type="transmembrane region" description="Helical" evidence="11">
    <location>
        <begin position="1963"/>
        <end position="1982"/>
    </location>
</feature>
<dbReference type="Pfam" id="PF12166">
    <property type="entry name" value="Piezo_cap"/>
    <property type="match status" value="1"/>
</dbReference>
<dbReference type="InterPro" id="IPR056768">
    <property type="entry name" value="THU_Piezo"/>
</dbReference>
<evidence type="ECO:0000256" key="9">
    <source>
        <dbReference type="ARBA" id="ARBA00023303"/>
    </source>
</evidence>
<protein>
    <submittedName>
        <fullName evidence="18 19">Piezo-type mechanosensitive ion channel component 2-like isoform X1</fullName>
    </submittedName>
</protein>
<feature type="region of interest" description="Disordered" evidence="10">
    <location>
        <begin position="71"/>
        <end position="103"/>
    </location>
</feature>
<dbReference type="OMA" id="RPSVSFW"/>
<feature type="transmembrane region" description="Helical" evidence="11">
    <location>
        <begin position="1733"/>
        <end position="1752"/>
    </location>
</feature>
<dbReference type="InterPro" id="IPR027272">
    <property type="entry name" value="Piezo"/>
</dbReference>
<feature type="transmembrane region" description="Helical" evidence="11">
    <location>
        <begin position="1172"/>
        <end position="1194"/>
    </location>
</feature>
<evidence type="ECO:0000256" key="1">
    <source>
        <dbReference type="ARBA" id="ARBA00004651"/>
    </source>
</evidence>
<evidence type="ECO:0000313" key="17">
    <source>
        <dbReference type="Proteomes" id="UP001652622"/>
    </source>
</evidence>
<feature type="transmembrane region" description="Helical" evidence="11">
    <location>
        <begin position="188"/>
        <end position="212"/>
    </location>
</feature>
<comment type="similarity">
    <text evidence="2">Belongs to the PIEZO (TC 1.A.75) family.</text>
</comment>
<organism evidence="17 18">
    <name type="scientific">Pantherophis guttatus</name>
    <name type="common">Corn snake</name>
    <name type="synonym">Elaphe guttata</name>
    <dbReference type="NCBI Taxonomy" id="94885"/>
    <lineage>
        <taxon>Eukaryota</taxon>
        <taxon>Metazoa</taxon>
        <taxon>Chordata</taxon>
        <taxon>Craniata</taxon>
        <taxon>Vertebrata</taxon>
        <taxon>Euteleostomi</taxon>
        <taxon>Lepidosauria</taxon>
        <taxon>Squamata</taxon>
        <taxon>Bifurcata</taxon>
        <taxon>Unidentata</taxon>
        <taxon>Episquamata</taxon>
        <taxon>Toxicofera</taxon>
        <taxon>Serpentes</taxon>
        <taxon>Colubroidea</taxon>
        <taxon>Colubridae</taxon>
        <taxon>Colubrinae</taxon>
        <taxon>Pantherophis</taxon>
    </lineage>
</organism>
<feature type="compositionally biased region" description="Acidic residues" evidence="10">
    <location>
        <begin position="83"/>
        <end position="103"/>
    </location>
</feature>
<dbReference type="Pfam" id="PF15917">
    <property type="entry name" value="Piezo_TM25-28"/>
    <property type="match status" value="1"/>
</dbReference>
<keyword evidence="3" id="KW-0813">Transport</keyword>
<gene>
    <name evidence="18 19" type="primary">LOC117674879</name>
</gene>
<dbReference type="Pfam" id="PF24874">
    <property type="entry name" value="Piezo_THU9_anchor"/>
    <property type="match status" value="1"/>
</dbReference>
<dbReference type="Pfam" id="PF23188">
    <property type="entry name" value="THU_Piezo1"/>
    <property type="match status" value="1"/>
</dbReference>
<evidence type="ECO:0000313" key="18">
    <source>
        <dbReference type="RefSeq" id="XP_034288992.1"/>
    </source>
</evidence>
<dbReference type="RefSeq" id="XP_060545588.1">
    <property type="nucleotide sequence ID" value="XM_060689605.1"/>
</dbReference>
<evidence type="ECO:0000259" key="14">
    <source>
        <dbReference type="Pfam" id="PF23188"/>
    </source>
</evidence>
<sequence>MLQGSFQIAFYYLPPNDFFGEEVLSHFGIVRFSRLDAGNIIHLLAPDIGMFLFGLTVTLLCRKTVKLNNWESEPPSGDQDQFSSDEEEDMKETESEAETEDTEDTDIGCLFEKDHLRHSHSGFLLKFTLFLTGLERLCEDTLRTTGKVFIMLLLGSTGIILPSACSAVYFFTFLALCTWWSWNYPISPVLFNSLCVFLAIFSMGHIIVLYLYQLPYFQDLIPSEVIYVRVLGIVPFIKTNITAPWKLHIHPHLNWPVALNPFFLLALYYLSVRMLQQWALLDKGPKEEDIHFHSEDYVEIKMHSTLQVVSLSSEIPQQCLLLQCQNHSSCSMDGYLNQGHTVSLSEHTIYSETSPEVHEKCNMEKKSSTFLALAQFITNQSYVIALITMMVWSITYNSWLTFVLLIWSCIIWMVHDRQLYALRSLPFLVSYGNVLVILNFIVGLNLSQEELFPGVATSLLIDLDLKPYSIPCVHLGAKILYQLTFWLLLKHYVMQRQKQKEEGFLKEVIVHQTEMDTSQNLFVEIFGSILKRILIKYWIYFCSIMFFVVSFDGKVVLYKILYVILFLFCVALYQFHYEGWRRVLKGFWLISVSYSMIVLIALYTYQFEMVSAFFLKTLEISEERLKDLGLEQFSIRELFTKILLPCAFLLVCIVQLHYFHKDFLNITDLTNISVNPSSSSGSDKQMEILVCLLANKLAPEPLQQSFPDGLEKSENTTENVVKGNKWAEEVDKLAPCLLKIIAMSQDMQIFAWRFLELHILKIVSICTIWITLQEVCLMNYVFFIVWTFAIPYSKFRPYASRICTFWSCLMVICKMLYQLKFIKPWNYSSNCTQELYLNMTYHSINVDEFLEKSSLYMTPIDPALWIGGLMKCSDNIFLYLKNHLTIMILMALEATVYRHQYFYRTQNQLLPPVTGSLFNNIARENLDEGLLNCIKYFLNYSFYKFGLEICFMAAVNVIGQRMDLYALIHASWLTYLLSYRQRKAIAQVWPKYCFFLASIVAFQYLLCIGLPPALCQDYPWRSSHWLFPSNLIKWLYLPDFAERPNTNFLLYDFLLLLFASFQWQVFEDEDQPVVRLQAGDNSEINQDLGPAGLSEFSRVPNFIHCRSYLDLMKVLIFKYFFWIALCLICVTATARINIFCVGYFVACFYFMHFGQSLHLKPLRDILRPWDYVIAYTTLVITVKNLLAVGACAYLNKLQINYCWLIQTFAMYCTIPGYEIDPPNNEICELPKDEAGILWDAVCFIFLLIQRRVFMSYYYLYIVTDLQATDLLASRAAEMFELKLKKKVTSRMEENRKSIEIMKKQIDLIKPKFKNQSSCKVLETESDQKLEEEDPGDDTSKMEKENKKNWWHPWMTQNSVVRIRSYCLFDTDSEDEEEENEHSEKSKKEFFKKKTAWQLAYEAWMSNAKSALNNREQDEIRSQRNKKEEETKNEQLPGVERANVSLESSDENIEILASEEDLDKSETIVQRIINIIKLISILMPALKDDIIEALNSLIKDNLDIADALRIKKYILSQQMNKGNEVSADMVLQHYRFGNNQPVYGEYKAKVIETEESQDKVSESPPTENTEPLSVQLRRSSETDKDVMETEKIEGGNEKEALSQGFTLITSCAEPDVLSSSPSEIQESADSLFTRSPKANKPLDEISTMMTTSELVLNSILHDNELEQSDKFYQCLPFPLKLGIALYHVMVSTSEMLCYFVIIVNHMVSASIFSLVLSILIFLWPMLSSPRPTKFFWMTAIIYTEIMIVIKCISQFGFFPWSSKIYCSISAEAPFALPNIIGIEKKDGYAQMDLVQLLALFLHRYILKCQGLWDSKILDPKQKDMIKKSKKKDCKGHSKEHQSSSEGWHLSRNIFKRANRDKPLKEAQKTCSFFRKPPSGKKRHSKETINQKILKTKIVLWIYRPIKQFFYDITYPESNPVCDIYAFIFTADVISFIIAIFGYGALGRHSDSDITESLLEDEVPVPWLMILLIQFGTMIIDRALYLRKNMFGKCVFQMILVFGIHIWMCFILPQVTQRRFNRNRLAQLWYLVKCISFGLSTYQIKCGYPNRTMGHFLTKNYNNINLYFFQGFRIIPFLVELKAAVDWVWTDSTLSLSSWNSLENIYAKIFIIKCQRECEKKYPQPPGQKKKPIMKYRMGGITIFLLVFIVWFPLLLMSLKSVAGITNQPLDVSVKITISGYESLFTMSAQQQNLVPFTHAAYNQLTAQYALYPSASYFIDDYSPEDIVIAKIKGNASLLWSISPGNRKAIIAELSNSSAVYVNFHWTLTRNASIVMNIEASGVHTVRYGEKEIRDQIIHMLSGTRTEPIVLPGILPKYLRATYAADAKIANNLKVVHSQKLEDIDALAFFRNITIKLQHLPDKKSSSHVTEWWIVKEQTPLCLDNRCSKNMEIIICNDKVTPSGLGYITSYGIIGLYMSFVMVIGKFIREYFSGLSHSIMFEELPNVDRILKLCTEIFLAREAGELELEEQLFAKLIFLYRSPETMIKWTRERKEK</sequence>
<feature type="transmembrane region" description="Helical" evidence="11">
    <location>
        <begin position="1237"/>
        <end position="1259"/>
    </location>
</feature>
<keyword evidence="4" id="KW-1003">Cell membrane</keyword>
<dbReference type="GeneID" id="117674879"/>
<feature type="domain" description="Piezo TM1-24" evidence="15">
    <location>
        <begin position="2"/>
        <end position="665"/>
    </location>
</feature>
<feature type="transmembrane region" description="Helical" evidence="11">
    <location>
        <begin position="798"/>
        <end position="817"/>
    </location>
</feature>
<dbReference type="InterPro" id="IPR056769">
    <property type="entry name" value="Piezo_TM1-24"/>
</dbReference>
<evidence type="ECO:0000256" key="10">
    <source>
        <dbReference type="SAM" id="MobiDB-lite"/>
    </source>
</evidence>
<evidence type="ECO:0000256" key="8">
    <source>
        <dbReference type="ARBA" id="ARBA00023136"/>
    </source>
</evidence>
<evidence type="ECO:0000256" key="6">
    <source>
        <dbReference type="ARBA" id="ARBA00022989"/>
    </source>
</evidence>
<feature type="transmembrane region" description="Helical" evidence="11">
    <location>
        <begin position="398"/>
        <end position="415"/>
    </location>
</feature>
<feature type="transmembrane region" description="Helical" evidence="11">
    <location>
        <begin position="534"/>
        <end position="551"/>
    </location>
</feature>
<name>A0A6P9D0C5_PANGU</name>
<dbReference type="InterPro" id="IPR031805">
    <property type="entry name" value="Piezo_TM25-28"/>
</dbReference>
<feature type="region of interest" description="Disordered" evidence="10">
    <location>
        <begin position="1826"/>
        <end position="1846"/>
    </location>
</feature>
<keyword evidence="17" id="KW-1185">Reference proteome</keyword>
<feature type="transmembrane region" description="Helical" evidence="11">
    <location>
        <begin position="149"/>
        <end position="182"/>
    </location>
</feature>
<dbReference type="GO" id="GO:0008381">
    <property type="term" value="F:mechanosensitive monoatomic ion channel activity"/>
    <property type="evidence" value="ECO:0007669"/>
    <property type="project" value="InterPro"/>
</dbReference>
<feature type="domain" description="Piezo transmembrane helical unit" evidence="14">
    <location>
        <begin position="1690"/>
        <end position="1812"/>
    </location>
</feature>
<dbReference type="Pfam" id="PF24871">
    <property type="entry name" value="Piezo_TM1-24"/>
    <property type="match status" value="1"/>
</dbReference>
<feature type="domain" description="Piezo non-specific cation channel cap" evidence="12">
    <location>
        <begin position="2193"/>
        <end position="2490"/>
    </location>
</feature>
<evidence type="ECO:0000259" key="12">
    <source>
        <dbReference type="Pfam" id="PF12166"/>
    </source>
</evidence>
<feature type="transmembrane region" description="Helical" evidence="11">
    <location>
        <begin position="940"/>
        <end position="958"/>
    </location>
</feature>
<keyword evidence="9" id="KW-0407">Ion channel</keyword>
<feature type="transmembrane region" description="Helical" evidence="11">
    <location>
        <begin position="1922"/>
        <end position="1943"/>
    </location>
</feature>
<evidence type="ECO:0000259" key="13">
    <source>
        <dbReference type="Pfam" id="PF15917"/>
    </source>
</evidence>
<feature type="transmembrane region" description="Helical" evidence="11">
    <location>
        <begin position="992"/>
        <end position="1014"/>
    </location>
</feature>
<dbReference type="RefSeq" id="XP_034288992.1">
    <property type="nucleotide sequence ID" value="XM_034433101.1"/>
</dbReference>
<feature type="region of interest" description="Disordered" evidence="10">
    <location>
        <begin position="1411"/>
        <end position="1442"/>
    </location>
</feature>
<feature type="compositionally biased region" description="Polar residues" evidence="10">
    <location>
        <begin position="1562"/>
        <end position="1571"/>
    </location>
</feature>
<feature type="domain" description="Piezo TM25-28" evidence="13">
    <location>
        <begin position="1092"/>
        <end position="1416"/>
    </location>
</feature>
<dbReference type="PANTHER" id="PTHR47049">
    <property type="entry name" value="PIEZO-TYPE MECHANOSENSITIVE ION CHANNEL HOMOLOG"/>
    <property type="match status" value="1"/>
</dbReference>
<evidence type="ECO:0000256" key="11">
    <source>
        <dbReference type="SAM" id="Phobius"/>
    </source>
</evidence>
<keyword evidence="6 11" id="KW-1133">Transmembrane helix</keyword>
<evidence type="ECO:0000256" key="2">
    <source>
        <dbReference type="ARBA" id="ARBA00007821"/>
    </source>
</evidence>
<evidence type="ECO:0000313" key="19">
    <source>
        <dbReference type="RefSeq" id="XP_060545588.1"/>
    </source>
</evidence>
<evidence type="ECO:0000259" key="15">
    <source>
        <dbReference type="Pfam" id="PF24871"/>
    </source>
</evidence>
<dbReference type="GO" id="GO:0005886">
    <property type="term" value="C:plasma membrane"/>
    <property type="evidence" value="ECO:0007669"/>
    <property type="project" value="UniProtKB-SubCell"/>
</dbReference>
<feature type="region of interest" description="Disordered" evidence="10">
    <location>
        <begin position="1323"/>
        <end position="1344"/>
    </location>
</feature>
<feature type="transmembrane region" description="Helical" evidence="11">
    <location>
        <begin position="587"/>
        <end position="605"/>
    </location>
</feature>
<evidence type="ECO:0000256" key="5">
    <source>
        <dbReference type="ARBA" id="ARBA00022692"/>
    </source>
</evidence>
<feature type="region of interest" description="Disordered" evidence="10">
    <location>
        <begin position="1553"/>
        <end position="1584"/>
    </location>
</feature>
<keyword evidence="7" id="KW-0406">Ion transport</keyword>
<feature type="transmembrane region" description="Helical" evidence="11">
    <location>
        <begin position="1695"/>
        <end position="1721"/>
    </location>
</feature>
<evidence type="ECO:0000256" key="7">
    <source>
        <dbReference type="ARBA" id="ARBA00023065"/>
    </source>
</evidence>
<feature type="transmembrane region" description="Helical" evidence="11">
    <location>
        <begin position="638"/>
        <end position="659"/>
    </location>
</feature>
<dbReference type="KEGG" id="pgut:117674879"/>
<feature type="transmembrane region" description="Helical" evidence="11">
    <location>
        <begin position="1994"/>
        <end position="2013"/>
    </location>
</feature>
<dbReference type="InParanoid" id="A0A6P9D0C5"/>
<evidence type="ECO:0000256" key="3">
    <source>
        <dbReference type="ARBA" id="ARBA00022448"/>
    </source>
</evidence>
<reference evidence="18" key="1">
    <citation type="submission" date="2025-04" db="UniProtKB">
        <authorList>
            <consortium name="RefSeq"/>
        </authorList>
    </citation>
    <scope>IDENTIFICATION</scope>
    <source>
        <tissue evidence="18 19">Blood</tissue>
    </source>
</reference>
<feature type="transmembrane region" description="Helical" evidence="11">
    <location>
        <begin position="468"/>
        <end position="489"/>
    </location>
</feature>
<comment type="subcellular location">
    <subcellularLocation>
        <location evidence="1">Cell membrane</location>
        <topology evidence="1">Multi-pass membrane protein</topology>
    </subcellularLocation>
</comment>
<feature type="transmembrane region" description="Helical" evidence="11">
    <location>
        <begin position="427"/>
        <end position="448"/>
    </location>
</feature>
<feature type="transmembrane region" description="Helical" evidence="11">
    <location>
        <begin position="370"/>
        <end position="392"/>
    </location>
</feature>
<proteinExistence type="inferred from homology"/>
<dbReference type="PANTHER" id="PTHR47049:SF7">
    <property type="entry name" value="PIEZO-TYPE MECHANOSENSITIVE ION CHANNEL COMPONENT 2 ISOFORM X1"/>
    <property type="match status" value="1"/>
</dbReference>
<feature type="transmembrane region" description="Helical" evidence="11">
    <location>
        <begin position="964"/>
        <end position="980"/>
    </location>
</feature>
<feature type="domain" description="Piezo THU9 and anchor" evidence="16">
    <location>
        <begin position="1921"/>
        <end position="2156"/>
    </location>
</feature>
<accession>A0A6P9D0C5</accession>
<feature type="compositionally biased region" description="Basic and acidic residues" evidence="10">
    <location>
        <begin position="1414"/>
        <end position="1432"/>
    </location>
</feature>
<keyword evidence="8 11" id="KW-0472">Membrane</keyword>
<feature type="transmembrane region" description="Helical" evidence="11">
    <location>
        <begin position="1201"/>
        <end position="1217"/>
    </location>
</feature>
<dbReference type="InterPro" id="IPR031334">
    <property type="entry name" value="Piezo_cap_dom"/>
</dbReference>
<feature type="transmembrane region" description="Helical" evidence="11">
    <location>
        <begin position="2136"/>
        <end position="2157"/>
    </location>
</feature>
<feature type="transmembrane region" description="Helical" evidence="11">
    <location>
        <begin position="1119"/>
        <end position="1152"/>
    </location>
</feature>